<keyword evidence="6 8" id="KW-1133">Transmembrane helix</keyword>
<reference evidence="10 11" key="1">
    <citation type="submission" date="2020-07" db="EMBL/GenBank/DDBJ databases">
        <title>Sequencing the genomes of 1000 actinobacteria strains.</title>
        <authorList>
            <person name="Klenk H.-P."/>
        </authorList>
    </citation>
    <scope>NUCLEOTIDE SEQUENCE [LARGE SCALE GENOMIC DNA]</scope>
    <source>
        <strain evidence="10 11">DSM 7487</strain>
    </source>
</reference>
<feature type="transmembrane region" description="Helical" evidence="8">
    <location>
        <begin position="55"/>
        <end position="73"/>
    </location>
</feature>
<dbReference type="GO" id="GO:0005886">
    <property type="term" value="C:plasma membrane"/>
    <property type="evidence" value="ECO:0007669"/>
    <property type="project" value="UniProtKB-SubCell"/>
</dbReference>
<dbReference type="InterPro" id="IPR036259">
    <property type="entry name" value="MFS_trans_sf"/>
</dbReference>
<comment type="subcellular location">
    <subcellularLocation>
        <location evidence="1">Cell membrane</location>
        <topology evidence="1">Multi-pass membrane protein</topology>
    </subcellularLocation>
</comment>
<dbReference type="InterPro" id="IPR011701">
    <property type="entry name" value="MFS"/>
</dbReference>
<keyword evidence="7 8" id="KW-0472">Membrane</keyword>
<evidence type="ECO:0000259" key="9">
    <source>
        <dbReference type="PROSITE" id="PS50850"/>
    </source>
</evidence>
<feature type="transmembrane region" description="Helical" evidence="8">
    <location>
        <begin position="82"/>
        <end position="101"/>
    </location>
</feature>
<dbReference type="AlphaFoldDB" id="A0A7Y9DMD5"/>
<feature type="transmembrane region" description="Helical" evidence="8">
    <location>
        <begin position="202"/>
        <end position="222"/>
    </location>
</feature>
<keyword evidence="4" id="KW-1003">Cell membrane</keyword>
<evidence type="ECO:0000256" key="1">
    <source>
        <dbReference type="ARBA" id="ARBA00004651"/>
    </source>
</evidence>
<evidence type="ECO:0000256" key="8">
    <source>
        <dbReference type="SAM" id="Phobius"/>
    </source>
</evidence>
<dbReference type="PROSITE" id="PS50850">
    <property type="entry name" value="MFS"/>
    <property type="match status" value="1"/>
</dbReference>
<evidence type="ECO:0000313" key="11">
    <source>
        <dbReference type="Proteomes" id="UP000521922"/>
    </source>
</evidence>
<keyword evidence="3" id="KW-0813">Transport</keyword>
<dbReference type="InterPro" id="IPR020846">
    <property type="entry name" value="MFS_dom"/>
</dbReference>
<dbReference type="GO" id="GO:0022857">
    <property type="term" value="F:transmembrane transporter activity"/>
    <property type="evidence" value="ECO:0007669"/>
    <property type="project" value="InterPro"/>
</dbReference>
<comment type="similarity">
    <text evidence="2">Belongs to the major facilitator superfamily. EmrB family.</text>
</comment>
<dbReference type="NCBIfam" id="TIGR00711">
    <property type="entry name" value="efflux_EmrB"/>
    <property type="match status" value="1"/>
</dbReference>
<keyword evidence="5 8" id="KW-0812">Transmembrane</keyword>
<evidence type="ECO:0000256" key="7">
    <source>
        <dbReference type="ARBA" id="ARBA00023136"/>
    </source>
</evidence>
<dbReference type="Proteomes" id="UP000521922">
    <property type="component" value="Unassembled WGS sequence"/>
</dbReference>
<proteinExistence type="inferred from homology"/>
<feature type="transmembrane region" description="Helical" evidence="8">
    <location>
        <begin position="430"/>
        <end position="451"/>
    </location>
</feature>
<evidence type="ECO:0000313" key="10">
    <source>
        <dbReference type="EMBL" id="NYD23261.1"/>
    </source>
</evidence>
<feature type="transmembrane region" description="Helical" evidence="8">
    <location>
        <begin position="331"/>
        <end position="350"/>
    </location>
</feature>
<evidence type="ECO:0000256" key="3">
    <source>
        <dbReference type="ARBA" id="ARBA00022448"/>
    </source>
</evidence>
<dbReference type="PANTHER" id="PTHR42718">
    <property type="entry name" value="MAJOR FACILITATOR SUPERFAMILY MULTIDRUG TRANSPORTER MFSC"/>
    <property type="match status" value="1"/>
</dbReference>
<comment type="caution">
    <text evidence="10">The sequence shown here is derived from an EMBL/GenBank/DDBJ whole genome shotgun (WGS) entry which is preliminary data.</text>
</comment>
<dbReference type="Gene3D" id="1.20.1720.10">
    <property type="entry name" value="Multidrug resistance protein D"/>
    <property type="match status" value="1"/>
</dbReference>
<feature type="transmembrane region" description="Helical" evidence="8">
    <location>
        <begin position="107"/>
        <end position="128"/>
    </location>
</feature>
<dbReference type="PANTHER" id="PTHR42718:SF9">
    <property type="entry name" value="MAJOR FACILITATOR SUPERFAMILY MULTIDRUG TRANSPORTER MFSC"/>
    <property type="match status" value="1"/>
</dbReference>
<feature type="transmembrane region" description="Helical" evidence="8">
    <location>
        <begin position="228"/>
        <end position="246"/>
    </location>
</feature>
<evidence type="ECO:0000256" key="4">
    <source>
        <dbReference type="ARBA" id="ARBA00022475"/>
    </source>
</evidence>
<feature type="transmembrane region" description="Helical" evidence="8">
    <location>
        <begin position="140"/>
        <end position="162"/>
    </location>
</feature>
<gene>
    <name evidence="10" type="ORF">BJ968_002801</name>
</gene>
<keyword evidence="11" id="KW-1185">Reference proteome</keyword>
<dbReference type="Pfam" id="PF07690">
    <property type="entry name" value="MFS_1"/>
    <property type="match status" value="1"/>
</dbReference>
<evidence type="ECO:0000256" key="5">
    <source>
        <dbReference type="ARBA" id="ARBA00022692"/>
    </source>
</evidence>
<dbReference type="RefSeq" id="WP_179752852.1">
    <property type="nucleotide sequence ID" value="NZ_BAAAGN010000010.1"/>
</dbReference>
<dbReference type="SUPFAM" id="SSF103473">
    <property type="entry name" value="MFS general substrate transporter"/>
    <property type="match status" value="1"/>
</dbReference>
<evidence type="ECO:0000256" key="6">
    <source>
        <dbReference type="ARBA" id="ARBA00022989"/>
    </source>
</evidence>
<feature type="domain" description="Major facilitator superfamily (MFS) profile" evidence="9">
    <location>
        <begin position="16"/>
        <end position="456"/>
    </location>
</feature>
<accession>A0A7Y9DMD5</accession>
<protein>
    <submittedName>
        <fullName evidence="10">DHA2 family multidrug resistance protein-like MFS transporter</fullName>
    </submittedName>
</protein>
<feature type="transmembrane region" description="Helical" evidence="8">
    <location>
        <begin position="407"/>
        <end position="424"/>
    </location>
</feature>
<feature type="transmembrane region" description="Helical" evidence="8">
    <location>
        <begin position="266"/>
        <end position="287"/>
    </location>
</feature>
<dbReference type="EMBL" id="JACCBB010000001">
    <property type="protein sequence ID" value="NYD23261.1"/>
    <property type="molecule type" value="Genomic_DNA"/>
</dbReference>
<organism evidence="10 11">
    <name type="scientific">Kineococcus aurantiacus</name>
    <dbReference type="NCBI Taxonomy" id="37633"/>
    <lineage>
        <taxon>Bacteria</taxon>
        <taxon>Bacillati</taxon>
        <taxon>Actinomycetota</taxon>
        <taxon>Actinomycetes</taxon>
        <taxon>Kineosporiales</taxon>
        <taxon>Kineosporiaceae</taxon>
        <taxon>Kineococcus</taxon>
    </lineage>
</organism>
<name>A0A7Y9DMD5_9ACTN</name>
<dbReference type="CDD" id="cd17321">
    <property type="entry name" value="MFS_MMR_MDR_like"/>
    <property type="match status" value="1"/>
</dbReference>
<evidence type="ECO:0000256" key="2">
    <source>
        <dbReference type="ARBA" id="ARBA00008537"/>
    </source>
</evidence>
<feature type="transmembrane region" description="Helical" evidence="8">
    <location>
        <begin position="168"/>
        <end position="190"/>
    </location>
</feature>
<sequence length="456" mass="46010">MSAPTPEPPAVRRNLVLAALLAATFMATVDASIVNVALPTLARELHAPASDTVWVTTAFLLAAACCIPATAALGDRVGRRRLFLLGVPLFTLASLACAAAPDLGLLVAARVVQGVASALVLAVPIPVYRHVVPSERLGSVLGLNAMTVALGTSAGPTLGGALLTVAPWPWLFLVNLPIGLVATVLGWRYLPGVPPRPGGFDAAGSVWIAAAIACFLLGVRGLGDTSTLPVSGALLVLTAVLVVLFVRREARTPHPVVPLGLFRRPFTLAVLTASCSFFGQGTAFVALPFLFQESFGDSALRSALLFTPWPLVIVVLAPLSGRAADRVDPTLLALGGLTVLAGGLVSLALLPPDAPTLDVLLRTALCGAGFAVFQSPNNRQMMSAAPLVHAGAAAGVLNLNRTVSQSVGSGAVSVVFVATGVGAGGGHGGAVTVVLALGAAVTAVGAGLAAVRLRGS</sequence>
<dbReference type="PRINTS" id="PR01036">
    <property type="entry name" value="TCRTETB"/>
</dbReference>
<feature type="transmembrane region" description="Helical" evidence="8">
    <location>
        <begin position="299"/>
        <end position="319"/>
    </location>
</feature>
<dbReference type="InterPro" id="IPR004638">
    <property type="entry name" value="EmrB-like"/>
</dbReference>
<dbReference type="Gene3D" id="1.20.1250.20">
    <property type="entry name" value="MFS general substrate transporter like domains"/>
    <property type="match status" value="1"/>
</dbReference>